<dbReference type="GO" id="GO:0032040">
    <property type="term" value="C:small-subunit processome"/>
    <property type="evidence" value="ECO:0007669"/>
    <property type="project" value="InterPro"/>
</dbReference>
<evidence type="ECO:0000256" key="8">
    <source>
        <dbReference type="SAM" id="MobiDB-lite"/>
    </source>
</evidence>
<dbReference type="InterPro" id="IPR029060">
    <property type="entry name" value="PIN-like_dom_sf"/>
</dbReference>
<keyword evidence="2" id="KW-0690">Ribosome biogenesis</keyword>
<comment type="similarity">
    <text evidence="6">Belongs to the UTP23/FCF1 family. UTP23 subfamily.</text>
</comment>
<evidence type="ECO:0000256" key="6">
    <source>
        <dbReference type="ARBA" id="ARBA00038503"/>
    </source>
</evidence>
<gene>
    <name evidence="10" type="ORF">BGZ65_009859</name>
</gene>
<feature type="compositionally biased region" description="Basic and acidic residues" evidence="8">
    <location>
        <begin position="334"/>
        <end position="356"/>
    </location>
</feature>
<evidence type="ECO:0000256" key="2">
    <source>
        <dbReference type="ARBA" id="ARBA00022517"/>
    </source>
</evidence>
<dbReference type="PANTHER" id="PTHR12416">
    <property type="entry name" value="RRNA-PROCESSING PROTEIN UTP23 HOMOLOG"/>
    <property type="match status" value="1"/>
</dbReference>
<dbReference type="Pfam" id="PF24779">
    <property type="entry name" value="UTP23_sensor"/>
    <property type="match status" value="1"/>
</dbReference>
<dbReference type="InterPro" id="IPR057776">
    <property type="entry name" value="UTP23_sensor"/>
</dbReference>
<feature type="region of interest" description="Disordered" evidence="8">
    <location>
        <begin position="334"/>
        <end position="412"/>
    </location>
</feature>
<reference evidence="10" key="1">
    <citation type="journal article" date="2020" name="Fungal Divers.">
        <title>Resolving the Mortierellaceae phylogeny through synthesis of multi-gene phylogenetics and phylogenomics.</title>
        <authorList>
            <person name="Vandepol N."/>
            <person name="Liber J."/>
            <person name="Desiro A."/>
            <person name="Na H."/>
            <person name="Kennedy M."/>
            <person name="Barry K."/>
            <person name="Grigoriev I.V."/>
            <person name="Miller A.N."/>
            <person name="O'Donnell K."/>
            <person name="Stajich J.E."/>
            <person name="Bonito G."/>
        </authorList>
    </citation>
    <scope>NUCLEOTIDE SEQUENCE</scope>
    <source>
        <strain evidence="10">MES-2147</strain>
    </source>
</reference>
<accession>A0A9P6IMM8</accession>
<name>A0A9P6IMM8_9FUNG</name>
<comment type="caution">
    <text evidence="10">The sequence shown here is derived from an EMBL/GenBank/DDBJ whole genome shotgun (WGS) entry which is preliminary data.</text>
</comment>
<evidence type="ECO:0000256" key="5">
    <source>
        <dbReference type="ARBA" id="ARBA00037300"/>
    </source>
</evidence>
<keyword evidence="11" id="KW-1185">Reference proteome</keyword>
<protein>
    <recommendedName>
        <fullName evidence="7">U three protein 23</fullName>
    </recommendedName>
</protein>
<dbReference type="Proteomes" id="UP000749646">
    <property type="component" value="Unassembled WGS sequence"/>
</dbReference>
<sequence>MAYRSEATESIGPIGPFVASEFLKDAKGVDNNEVVIKRRHLILLAHLRKVILKMPLLSWRSKIHHATIATISTARLQVTDVLRVYNIVAPTNGHCYLASNVPVIHEFQEFKSRAIARRSHSRSPVSLASIGKGTMRLKRHKDYKRYMKMYCKSFNFRKPYQVLVDADFIQAALDQRMDLRTMIPNVLCDASKQMATPCTMANLKSRGEEGSGAFIASKRFEKRRCKHQEAVDESICLSEIIADTNPHNYVVASQSKKLRLKFAMIPGVPLLYIKRANLILEPPSEASLQAGKKIENQKTHASTKELQTLKAVKISALGKVSIDPKLIKKIDAKKENRKQKVEIKKAKLLKKREGPKEPNPLSVKKKKSGTPPQPVKRKEAPPAMEESESAPEKKKRKRRKPKLTGESDGEVQ</sequence>
<evidence type="ECO:0000259" key="9">
    <source>
        <dbReference type="Pfam" id="PF24779"/>
    </source>
</evidence>
<dbReference type="OrthoDB" id="25675at2759"/>
<dbReference type="EMBL" id="JAAAHW010009514">
    <property type="protein sequence ID" value="KAF9939666.1"/>
    <property type="molecule type" value="Genomic_DNA"/>
</dbReference>
<feature type="domain" description="UTP23 sensor motif region" evidence="9">
    <location>
        <begin position="350"/>
        <end position="368"/>
    </location>
</feature>
<keyword evidence="3" id="KW-0698">rRNA processing</keyword>
<comment type="subcellular location">
    <subcellularLocation>
        <location evidence="1">Nucleus</location>
        <location evidence="1">Nucleolus</location>
    </subcellularLocation>
</comment>
<evidence type="ECO:0000313" key="11">
    <source>
        <dbReference type="Proteomes" id="UP000749646"/>
    </source>
</evidence>
<dbReference type="SUPFAM" id="SSF88723">
    <property type="entry name" value="PIN domain-like"/>
    <property type="match status" value="1"/>
</dbReference>
<dbReference type="Pfam" id="PF04900">
    <property type="entry name" value="Fcf1"/>
    <property type="match status" value="1"/>
</dbReference>
<dbReference type="FunFam" id="3.40.50.1010:FF:000006">
    <property type="entry name" value="rRNA-processing protein UTP23 homolog"/>
    <property type="match status" value="1"/>
</dbReference>
<dbReference type="AlphaFoldDB" id="A0A9P6IMM8"/>
<evidence type="ECO:0000256" key="1">
    <source>
        <dbReference type="ARBA" id="ARBA00004604"/>
    </source>
</evidence>
<feature type="compositionally biased region" description="Basic residues" evidence="8">
    <location>
        <begin position="393"/>
        <end position="402"/>
    </location>
</feature>
<evidence type="ECO:0000256" key="4">
    <source>
        <dbReference type="ARBA" id="ARBA00023242"/>
    </source>
</evidence>
<dbReference type="InterPro" id="IPR006984">
    <property type="entry name" value="Fcf1/UTP23"/>
</dbReference>
<evidence type="ECO:0000256" key="7">
    <source>
        <dbReference type="ARBA" id="ARBA00076388"/>
    </source>
</evidence>
<proteinExistence type="inferred from homology"/>
<keyword evidence="4" id="KW-0539">Nucleus</keyword>
<evidence type="ECO:0000313" key="10">
    <source>
        <dbReference type="EMBL" id="KAF9939666.1"/>
    </source>
</evidence>
<comment type="function">
    <text evidence="5">Involved in rRNA-processing and ribosome biogenesis.</text>
</comment>
<dbReference type="GO" id="GO:0006364">
    <property type="term" value="P:rRNA processing"/>
    <property type="evidence" value="ECO:0007669"/>
    <property type="project" value="UniProtKB-KW"/>
</dbReference>
<dbReference type="CDD" id="cd08553">
    <property type="entry name" value="PIN_Fcf1-like"/>
    <property type="match status" value="1"/>
</dbReference>
<dbReference type="Gene3D" id="3.40.50.1010">
    <property type="entry name" value="5'-nuclease"/>
    <property type="match status" value="1"/>
</dbReference>
<evidence type="ECO:0000256" key="3">
    <source>
        <dbReference type="ARBA" id="ARBA00022552"/>
    </source>
</evidence>
<organism evidence="10 11">
    <name type="scientific">Modicella reniformis</name>
    <dbReference type="NCBI Taxonomy" id="1440133"/>
    <lineage>
        <taxon>Eukaryota</taxon>
        <taxon>Fungi</taxon>
        <taxon>Fungi incertae sedis</taxon>
        <taxon>Mucoromycota</taxon>
        <taxon>Mortierellomycotina</taxon>
        <taxon>Mortierellomycetes</taxon>
        <taxon>Mortierellales</taxon>
        <taxon>Mortierellaceae</taxon>
        <taxon>Modicella</taxon>
    </lineage>
</organism>